<comment type="caution">
    <text evidence="1">The sequence shown here is derived from an EMBL/GenBank/DDBJ whole genome shotgun (WGS) entry which is preliminary data.</text>
</comment>
<proteinExistence type="predicted"/>
<organism evidence="1 2">
    <name type="scientific">Cichorium intybus</name>
    <name type="common">Chicory</name>
    <dbReference type="NCBI Taxonomy" id="13427"/>
    <lineage>
        <taxon>Eukaryota</taxon>
        <taxon>Viridiplantae</taxon>
        <taxon>Streptophyta</taxon>
        <taxon>Embryophyta</taxon>
        <taxon>Tracheophyta</taxon>
        <taxon>Spermatophyta</taxon>
        <taxon>Magnoliopsida</taxon>
        <taxon>eudicotyledons</taxon>
        <taxon>Gunneridae</taxon>
        <taxon>Pentapetalae</taxon>
        <taxon>asterids</taxon>
        <taxon>campanulids</taxon>
        <taxon>Asterales</taxon>
        <taxon>Asteraceae</taxon>
        <taxon>Cichorioideae</taxon>
        <taxon>Cichorieae</taxon>
        <taxon>Cichoriinae</taxon>
        <taxon>Cichorium</taxon>
    </lineage>
</organism>
<gene>
    <name evidence="1" type="ORF">L2E82_05884</name>
</gene>
<name>A0ACB9H8E7_CICIN</name>
<evidence type="ECO:0000313" key="2">
    <source>
        <dbReference type="Proteomes" id="UP001055811"/>
    </source>
</evidence>
<accession>A0ACB9H8E7</accession>
<dbReference type="EMBL" id="CM042009">
    <property type="protein sequence ID" value="KAI3792015.1"/>
    <property type="molecule type" value="Genomic_DNA"/>
</dbReference>
<keyword evidence="2" id="KW-1185">Reference proteome</keyword>
<sequence length="130" mass="15060">MFFSPVCSCQTLPGCLFACSRAQTNVLVLVLIVTIFAIALEKNIYFFFSYKKWSFGLLSFSIFICTIKSTSSEAYLNITVILIFYRLREILFTSSVLFFLSLRNFPFYLSFFLQGSSLSTKIFWNLYINC</sequence>
<reference evidence="1 2" key="2">
    <citation type="journal article" date="2022" name="Mol. Ecol. Resour.">
        <title>The genomes of chicory, endive, great burdock and yacon provide insights into Asteraceae paleo-polyploidization history and plant inulin production.</title>
        <authorList>
            <person name="Fan W."/>
            <person name="Wang S."/>
            <person name="Wang H."/>
            <person name="Wang A."/>
            <person name="Jiang F."/>
            <person name="Liu H."/>
            <person name="Zhao H."/>
            <person name="Xu D."/>
            <person name="Zhang Y."/>
        </authorList>
    </citation>
    <scope>NUCLEOTIDE SEQUENCE [LARGE SCALE GENOMIC DNA]</scope>
    <source>
        <strain evidence="2">cv. Punajuju</strain>
        <tissue evidence="1">Leaves</tissue>
    </source>
</reference>
<evidence type="ECO:0000313" key="1">
    <source>
        <dbReference type="EMBL" id="KAI3792015.1"/>
    </source>
</evidence>
<reference evidence="2" key="1">
    <citation type="journal article" date="2022" name="Mol. Ecol. Resour.">
        <title>The genomes of chicory, endive, great burdock and yacon provide insights into Asteraceae palaeo-polyploidization history and plant inulin production.</title>
        <authorList>
            <person name="Fan W."/>
            <person name="Wang S."/>
            <person name="Wang H."/>
            <person name="Wang A."/>
            <person name="Jiang F."/>
            <person name="Liu H."/>
            <person name="Zhao H."/>
            <person name="Xu D."/>
            <person name="Zhang Y."/>
        </authorList>
    </citation>
    <scope>NUCLEOTIDE SEQUENCE [LARGE SCALE GENOMIC DNA]</scope>
    <source>
        <strain evidence="2">cv. Punajuju</strain>
    </source>
</reference>
<dbReference type="Proteomes" id="UP001055811">
    <property type="component" value="Linkage Group LG01"/>
</dbReference>
<protein>
    <submittedName>
        <fullName evidence="1">Uncharacterized protein</fullName>
    </submittedName>
</protein>